<organism evidence="2 3">
    <name type="scientific">Moniliophthora roreri (strain MCA 2997)</name>
    <name type="common">Cocoa frosty pod rot fungus</name>
    <name type="synonym">Crinipellis roreri</name>
    <dbReference type="NCBI Taxonomy" id="1381753"/>
    <lineage>
        <taxon>Eukaryota</taxon>
        <taxon>Fungi</taxon>
        <taxon>Dikarya</taxon>
        <taxon>Basidiomycota</taxon>
        <taxon>Agaricomycotina</taxon>
        <taxon>Agaricomycetes</taxon>
        <taxon>Agaricomycetidae</taxon>
        <taxon>Agaricales</taxon>
        <taxon>Marasmiineae</taxon>
        <taxon>Marasmiaceae</taxon>
        <taxon>Moniliophthora</taxon>
    </lineage>
</organism>
<accession>V2WGL5</accession>
<keyword evidence="3" id="KW-1185">Reference proteome</keyword>
<dbReference type="Proteomes" id="UP000017559">
    <property type="component" value="Unassembled WGS sequence"/>
</dbReference>
<evidence type="ECO:0000256" key="1">
    <source>
        <dbReference type="SAM" id="Coils"/>
    </source>
</evidence>
<sequence>MDIQIDECEVESYILCKSVNEESIPGPGVIARGTDESSDDNNMDHRLNLIETKLDSLVADVATLQTERQIQSARSTAYSDADAEYLLLKNTKDLEDIRALASRLVDEKQVLENQVKDSEGLVQELKSQINGLEEENRALVVALAESKSAASALEETQCQLLAERRTVAQLRAKLDKGKPVDSAPGGDQVVQGRDEGDITVQAQQGDGIAAPVPVPAAMNQVREWRHKLQKTFLSNRGPPKQSEMPAMNDLFSQIEQYGDRMTVEQLSYSKIVKVLRHIAALDPAKDQIPRDEEFKFRERAIALVNKWNSLSQAGENGGS</sequence>
<dbReference type="AlphaFoldDB" id="V2WGL5"/>
<reference evidence="2 3" key="1">
    <citation type="journal article" date="2014" name="BMC Genomics">
        <title>Genome and secretome analysis of the hemibiotrophic fungal pathogen, Moniliophthora roreri, which causes frosty pod rot disease of cacao: mechanisms of the biotrophic and necrotrophic phases.</title>
        <authorList>
            <person name="Meinhardt L.W."/>
            <person name="Costa G.G.L."/>
            <person name="Thomazella D.P.T."/>
            <person name="Teixeira P.J.P.L."/>
            <person name="Carazzolle M.F."/>
            <person name="Schuster S.C."/>
            <person name="Carlson J.E."/>
            <person name="Guiltinan M.J."/>
            <person name="Mieczkowski P."/>
            <person name="Farmer A."/>
            <person name="Ramaraj T."/>
            <person name="Crozier J."/>
            <person name="Davis R.E."/>
            <person name="Shao J."/>
            <person name="Melnick R.L."/>
            <person name="Pereira G.A.G."/>
            <person name="Bailey B.A."/>
        </authorList>
    </citation>
    <scope>NUCLEOTIDE SEQUENCE [LARGE SCALE GENOMIC DNA]</scope>
    <source>
        <strain evidence="2 3">MCA 2997</strain>
    </source>
</reference>
<gene>
    <name evidence="2" type="ORF">Moror_9457</name>
</gene>
<dbReference type="OrthoDB" id="62853at2759"/>
<feature type="coiled-coil region" evidence="1">
    <location>
        <begin position="94"/>
        <end position="173"/>
    </location>
</feature>
<dbReference type="EMBL" id="AWSO01000994">
    <property type="protein sequence ID" value="ESK85998.1"/>
    <property type="molecule type" value="Genomic_DNA"/>
</dbReference>
<dbReference type="KEGG" id="mrr:Moror_9457"/>
<comment type="caution">
    <text evidence="2">The sequence shown here is derived from an EMBL/GenBank/DDBJ whole genome shotgun (WGS) entry which is preliminary data.</text>
</comment>
<dbReference type="HOGENOM" id="CLU_915528_0_0_1"/>
<evidence type="ECO:0000313" key="3">
    <source>
        <dbReference type="Proteomes" id="UP000017559"/>
    </source>
</evidence>
<evidence type="ECO:0000313" key="2">
    <source>
        <dbReference type="EMBL" id="ESK85998.1"/>
    </source>
</evidence>
<keyword evidence="1" id="KW-0175">Coiled coil</keyword>
<proteinExistence type="predicted"/>
<protein>
    <submittedName>
        <fullName evidence="2">Pwwp domain protein</fullName>
    </submittedName>
</protein>
<name>V2WGL5_MONRO</name>
<dbReference type="STRING" id="1381753.V2WGL5"/>